<accession>A0A2A4K6C9</accession>
<evidence type="ECO:0008006" key="5">
    <source>
        <dbReference type="Google" id="ProtNLM"/>
    </source>
</evidence>
<evidence type="ECO:0000256" key="1">
    <source>
        <dbReference type="PROSITE-ProRule" id="PRU00371"/>
    </source>
</evidence>
<dbReference type="GO" id="GO:0006357">
    <property type="term" value="P:regulation of transcription by RNA polymerase II"/>
    <property type="evidence" value="ECO:0007669"/>
    <property type="project" value="TreeGrafter"/>
</dbReference>
<organism evidence="4">
    <name type="scientific">Heliothis virescens</name>
    <name type="common">Tobacco budworm moth</name>
    <dbReference type="NCBI Taxonomy" id="7102"/>
    <lineage>
        <taxon>Eukaryota</taxon>
        <taxon>Metazoa</taxon>
        <taxon>Ecdysozoa</taxon>
        <taxon>Arthropoda</taxon>
        <taxon>Hexapoda</taxon>
        <taxon>Insecta</taxon>
        <taxon>Pterygota</taxon>
        <taxon>Neoptera</taxon>
        <taxon>Endopterygota</taxon>
        <taxon>Lepidoptera</taxon>
        <taxon>Glossata</taxon>
        <taxon>Ditrysia</taxon>
        <taxon>Noctuoidea</taxon>
        <taxon>Noctuidae</taxon>
        <taxon>Heliothinae</taxon>
        <taxon>Heliothis</taxon>
    </lineage>
</organism>
<dbReference type="InterPro" id="IPR004210">
    <property type="entry name" value="BESS_motif"/>
</dbReference>
<gene>
    <name evidence="4" type="ORF">B5V51_15050</name>
</gene>
<dbReference type="PROSITE" id="PS51031">
    <property type="entry name" value="BESS"/>
    <property type="match status" value="1"/>
</dbReference>
<dbReference type="EMBL" id="NWSH01000100">
    <property type="protein sequence ID" value="PCG79576.1"/>
    <property type="molecule type" value="Genomic_DNA"/>
</dbReference>
<name>A0A2A4K6C9_HELVI</name>
<dbReference type="GO" id="GO:0003677">
    <property type="term" value="F:DNA binding"/>
    <property type="evidence" value="ECO:0007669"/>
    <property type="project" value="InterPro"/>
</dbReference>
<keyword evidence="1" id="KW-0539">Nucleus</keyword>
<sequence length="281" mass="32579">MCEILRETAILKPDSSSLETSIMSDSDTSSSMQRFSKKMIPTRELIAQVRQRRCLWDRCHASYRDKTFKDNSWHEIYLAFEPAYDSLNDTKKNLIGNIITRKWYNVRDSYVKSRKPGVRRPYLYAEEMQFLDPIYLLDRKGNDKSFIEERISNDDEADADAEADNTHSWLQEVFVDIEEGDGDTQPPPDCPPKRAKLDFSKEEGGADESIISVLAGLIQKEEDEDRAFFKSITPSVKKLSDTAKFEFRIQVMKLIHSLKIRDRDVVKLKRERSSNVDSDSD</sequence>
<dbReference type="PANTHER" id="PTHR12243">
    <property type="entry name" value="MADF DOMAIN TRANSCRIPTION FACTOR"/>
    <property type="match status" value="1"/>
</dbReference>
<evidence type="ECO:0000259" key="2">
    <source>
        <dbReference type="PROSITE" id="PS51029"/>
    </source>
</evidence>
<dbReference type="AlphaFoldDB" id="A0A2A4K6C9"/>
<comment type="subcellular location">
    <subcellularLocation>
        <location evidence="1">Nucleus</location>
    </subcellularLocation>
</comment>
<dbReference type="STRING" id="7102.A0A2A4K6C9"/>
<dbReference type="InterPro" id="IPR039353">
    <property type="entry name" value="TF_Adf1"/>
</dbReference>
<dbReference type="Pfam" id="PF02944">
    <property type="entry name" value="BESS"/>
    <property type="match status" value="1"/>
</dbReference>
<dbReference type="SMART" id="SM00595">
    <property type="entry name" value="MADF"/>
    <property type="match status" value="1"/>
</dbReference>
<evidence type="ECO:0000259" key="3">
    <source>
        <dbReference type="PROSITE" id="PS51031"/>
    </source>
</evidence>
<feature type="domain" description="BESS" evidence="3">
    <location>
        <begin position="222"/>
        <end position="261"/>
    </location>
</feature>
<dbReference type="PANTHER" id="PTHR12243:SF67">
    <property type="entry name" value="COREPRESSOR OF PANGOLIN, ISOFORM A-RELATED"/>
    <property type="match status" value="1"/>
</dbReference>
<dbReference type="Pfam" id="PF10545">
    <property type="entry name" value="MADF_DNA_bdg"/>
    <property type="match status" value="1"/>
</dbReference>
<proteinExistence type="predicted"/>
<dbReference type="GO" id="GO:0005634">
    <property type="term" value="C:nucleus"/>
    <property type="evidence" value="ECO:0007669"/>
    <property type="project" value="UniProtKB-SubCell"/>
</dbReference>
<comment type="caution">
    <text evidence="4">The sequence shown here is derived from an EMBL/GenBank/DDBJ whole genome shotgun (WGS) entry which is preliminary data.</text>
</comment>
<evidence type="ECO:0000313" key="4">
    <source>
        <dbReference type="EMBL" id="PCG79576.1"/>
    </source>
</evidence>
<dbReference type="InterPro" id="IPR006578">
    <property type="entry name" value="MADF-dom"/>
</dbReference>
<reference evidence="4" key="1">
    <citation type="submission" date="2017-09" db="EMBL/GenBank/DDBJ databases">
        <title>Contemporary evolution of a Lepidopteran species, Heliothis virescens, in response to modern agricultural practices.</title>
        <authorList>
            <person name="Fritz M.L."/>
            <person name="Deyonke A.M."/>
            <person name="Papanicolaou A."/>
            <person name="Micinski S."/>
            <person name="Westbrook J."/>
            <person name="Gould F."/>
        </authorList>
    </citation>
    <scope>NUCLEOTIDE SEQUENCE [LARGE SCALE GENOMIC DNA]</scope>
    <source>
        <strain evidence="4">HvINT-</strain>
        <tissue evidence="4">Whole body</tissue>
    </source>
</reference>
<feature type="domain" description="MADF" evidence="2">
    <location>
        <begin position="44"/>
        <end position="136"/>
    </location>
</feature>
<dbReference type="PROSITE" id="PS51029">
    <property type="entry name" value="MADF"/>
    <property type="match status" value="1"/>
</dbReference>
<dbReference type="GO" id="GO:0005667">
    <property type="term" value="C:transcription regulator complex"/>
    <property type="evidence" value="ECO:0007669"/>
    <property type="project" value="TreeGrafter"/>
</dbReference>
<protein>
    <recommendedName>
        <fullName evidence="5">MADF domain-containing protein</fullName>
    </recommendedName>
</protein>